<keyword evidence="3" id="KW-1185">Reference proteome</keyword>
<dbReference type="EMBL" id="AOIA01000162">
    <property type="protein sequence ID" value="ELY51559.1"/>
    <property type="molecule type" value="Genomic_DNA"/>
</dbReference>
<evidence type="ECO:0000313" key="2">
    <source>
        <dbReference type="EMBL" id="ELY51559.1"/>
    </source>
</evidence>
<name>L9WQ23_9EURY</name>
<protein>
    <submittedName>
        <fullName evidence="2">Uncharacterized protein</fullName>
    </submittedName>
</protein>
<dbReference type="Proteomes" id="UP000011531">
    <property type="component" value="Unassembled WGS sequence"/>
</dbReference>
<organism evidence="2 3">
    <name type="scientific">Natronococcus jeotgali DSM 18795</name>
    <dbReference type="NCBI Taxonomy" id="1227498"/>
    <lineage>
        <taxon>Archaea</taxon>
        <taxon>Methanobacteriati</taxon>
        <taxon>Methanobacteriota</taxon>
        <taxon>Stenosarchaea group</taxon>
        <taxon>Halobacteria</taxon>
        <taxon>Halobacteriales</taxon>
        <taxon>Natrialbaceae</taxon>
        <taxon>Natronococcus</taxon>
    </lineage>
</organism>
<sequence>MSYRTRRIGSDPRRRAIRSTDSGTALENAIECGGVRRAMSEADIPHRRVQRDDPVPEVIWCLVDATGENRIAGTFLTRKAAKEVGVEEAKARDLTTEDFPVVAVHYKDLHDLYRALEGGIRDDVLVPTSDGFQEFRAYMESDETGGSNA</sequence>
<evidence type="ECO:0000256" key="1">
    <source>
        <dbReference type="SAM" id="MobiDB-lite"/>
    </source>
</evidence>
<gene>
    <name evidence="2" type="ORF">C492_20800</name>
</gene>
<dbReference type="AlphaFoldDB" id="L9WQ23"/>
<reference evidence="2 3" key="1">
    <citation type="journal article" date="2014" name="PLoS Genet.">
        <title>Phylogenetically driven sequencing of extremely halophilic archaea reveals strategies for static and dynamic osmo-response.</title>
        <authorList>
            <person name="Becker E.A."/>
            <person name="Seitzer P.M."/>
            <person name="Tritt A."/>
            <person name="Larsen D."/>
            <person name="Krusor M."/>
            <person name="Yao A.I."/>
            <person name="Wu D."/>
            <person name="Madern D."/>
            <person name="Eisen J.A."/>
            <person name="Darling A.E."/>
            <person name="Facciotti M.T."/>
        </authorList>
    </citation>
    <scope>NUCLEOTIDE SEQUENCE [LARGE SCALE GENOMIC DNA]</scope>
    <source>
        <strain evidence="2 3">DSM 18795</strain>
    </source>
</reference>
<evidence type="ECO:0000313" key="3">
    <source>
        <dbReference type="Proteomes" id="UP000011531"/>
    </source>
</evidence>
<accession>L9WQ23</accession>
<dbReference type="STRING" id="1227498.C492_20800"/>
<comment type="caution">
    <text evidence="2">The sequence shown here is derived from an EMBL/GenBank/DDBJ whole genome shotgun (WGS) entry which is preliminary data.</text>
</comment>
<proteinExistence type="predicted"/>
<feature type="region of interest" description="Disordered" evidence="1">
    <location>
        <begin position="1"/>
        <end position="21"/>
    </location>
</feature>